<gene>
    <name evidence="4" type="ORF">HND93_30375</name>
</gene>
<dbReference type="Proteomes" id="UP000584642">
    <property type="component" value="Unassembled WGS sequence"/>
</dbReference>
<keyword evidence="1" id="KW-0472">Membrane</keyword>
<feature type="transmembrane region" description="Helical" evidence="1">
    <location>
        <begin position="89"/>
        <end position="109"/>
    </location>
</feature>
<evidence type="ECO:0000259" key="3">
    <source>
        <dbReference type="Pfam" id="PF16220"/>
    </source>
</evidence>
<dbReference type="Gene3D" id="2.60.120.1440">
    <property type="match status" value="1"/>
</dbReference>
<evidence type="ECO:0000313" key="4">
    <source>
        <dbReference type="EMBL" id="NYZ24031.1"/>
    </source>
</evidence>
<feature type="domain" description="FecR N-terminal" evidence="3">
    <location>
        <begin position="14"/>
        <end position="51"/>
    </location>
</feature>
<dbReference type="InterPro" id="IPR032623">
    <property type="entry name" value="FecR_N"/>
</dbReference>
<protein>
    <submittedName>
        <fullName evidence="4">FecR family protein</fullName>
    </submittedName>
</protein>
<dbReference type="PANTHER" id="PTHR30273">
    <property type="entry name" value="PERIPLASMIC SIGNAL SENSOR AND SIGMA FACTOR ACTIVATOR FECR-RELATED"/>
    <property type="match status" value="1"/>
</dbReference>
<evidence type="ECO:0000256" key="1">
    <source>
        <dbReference type="SAM" id="Phobius"/>
    </source>
</evidence>
<dbReference type="InterPro" id="IPR006860">
    <property type="entry name" value="FecR"/>
</dbReference>
<dbReference type="InterPro" id="IPR012373">
    <property type="entry name" value="Ferrdict_sens_TM"/>
</dbReference>
<keyword evidence="1" id="KW-1133">Transmembrane helix</keyword>
<comment type="caution">
    <text evidence="4">The sequence shown here is derived from an EMBL/GenBank/DDBJ whole genome shotgun (WGS) entry which is preliminary data.</text>
</comment>
<dbReference type="PANTHER" id="PTHR30273:SF2">
    <property type="entry name" value="PROTEIN FECR"/>
    <property type="match status" value="1"/>
</dbReference>
<name>A0ABX2TIH0_9PROT</name>
<evidence type="ECO:0000259" key="2">
    <source>
        <dbReference type="Pfam" id="PF04773"/>
    </source>
</evidence>
<accession>A0ABX2TIH0</accession>
<keyword evidence="1" id="KW-0812">Transmembrane</keyword>
<dbReference type="EMBL" id="JABFDB010000034">
    <property type="protein sequence ID" value="NYZ24031.1"/>
    <property type="molecule type" value="Genomic_DNA"/>
</dbReference>
<feature type="domain" description="FecR protein" evidence="2">
    <location>
        <begin position="116"/>
        <end position="207"/>
    </location>
</feature>
<evidence type="ECO:0000313" key="5">
    <source>
        <dbReference type="Proteomes" id="UP000584642"/>
    </source>
</evidence>
<dbReference type="Pfam" id="PF16220">
    <property type="entry name" value="DUF4880"/>
    <property type="match status" value="1"/>
</dbReference>
<proteinExistence type="predicted"/>
<sequence>MSGPGEGIPDSILEQAADWLFRLHAEPDDPETRNGLDAWIAADPRHARAWAVAGRAWAGTGAIGPVLTAEPAAPLVVPLRPRVARSRRWRVAGMALAAGIAALALMPFVQIRLTADHWTGAAELREVTLADGSRVVLAGDSAIDSRLDGDRRTVSLLEGEAFFRVAHDRARPFVVRVPGATITVTGTAFDVDVTGNTVAVAVAEGSVSVAHAAGEESLTPGGSLLIDRGTGTVHRRAIDPADVAAWRGGRLVVADRPLESVIDTIRRNHSGAILVTGGGLDDRRVTGVYDLTDPARALRALVGPYGGTVRAVTPWLLVVSTS</sequence>
<reference evidence="4 5" key="1">
    <citation type="submission" date="2020-05" db="EMBL/GenBank/DDBJ databases">
        <title>Azospirillum oleiclasticum sp. nov, a nitrogen-fixing and heavy crude oil-emulsifying bacterium isolated from the crude oil of Yumen Oilfield.</title>
        <authorList>
            <person name="Wu D."/>
            <person name="Cai M."/>
            <person name="Zhang X."/>
        </authorList>
    </citation>
    <scope>NUCLEOTIDE SEQUENCE [LARGE SCALE GENOMIC DNA]</scope>
    <source>
        <strain evidence="4 5">ROY-1-1-2</strain>
    </source>
</reference>
<keyword evidence="5" id="KW-1185">Reference proteome</keyword>
<dbReference type="PIRSF" id="PIRSF018266">
    <property type="entry name" value="FecR"/>
    <property type="match status" value="1"/>
</dbReference>
<dbReference type="Pfam" id="PF04773">
    <property type="entry name" value="FecR"/>
    <property type="match status" value="1"/>
</dbReference>
<organism evidence="4 5">
    <name type="scientific">Azospirillum oleiclasticum</name>
    <dbReference type="NCBI Taxonomy" id="2735135"/>
    <lineage>
        <taxon>Bacteria</taxon>
        <taxon>Pseudomonadati</taxon>
        <taxon>Pseudomonadota</taxon>
        <taxon>Alphaproteobacteria</taxon>
        <taxon>Rhodospirillales</taxon>
        <taxon>Azospirillaceae</taxon>
        <taxon>Azospirillum</taxon>
    </lineage>
</organism>